<dbReference type="RefSeq" id="WP_013276480.1">
    <property type="nucleotide sequence ID" value="NC_014377.1"/>
</dbReference>
<dbReference type="Pfam" id="PF01991">
    <property type="entry name" value="vATP-synt_E"/>
    <property type="match status" value="1"/>
</dbReference>
<dbReference type="Proteomes" id="UP000000272">
    <property type="component" value="Chromosome"/>
</dbReference>
<comment type="similarity">
    <text evidence="1">Belongs to the V-ATPase E subunit family.</text>
</comment>
<dbReference type="EMBL" id="CP002131">
    <property type="protein sequence ID" value="ADL08458.1"/>
    <property type="molecule type" value="Genomic_DNA"/>
</dbReference>
<dbReference type="OrthoDB" id="1725377at2"/>
<proteinExistence type="inferred from homology"/>
<dbReference type="GO" id="GO:0046961">
    <property type="term" value="F:proton-transporting ATPase activity, rotational mechanism"/>
    <property type="evidence" value="ECO:0007669"/>
    <property type="project" value="InterPro"/>
</dbReference>
<feature type="coiled-coil region" evidence="4">
    <location>
        <begin position="25"/>
        <end position="105"/>
    </location>
</feature>
<evidence type="ECO:0000313" key="6">
    <source>
        <dbReference type="Proteomes" id="UP000000272"/>
    </source>
</evidence>
<sequence length="209" mass="24211">MSTTIDDKISLFTKVIFERLEHEYSEKYQKLVDRYEAQKAALSEEFKKKMEEKVSEAAREANVKREQMVSRARADAHFEVLRKREELLERLLNEVRDKIKKFLNTPGYMEFLKKMLVQVTSRFPKGEKIIYIFTPTDLGKYEQVIRSIISDLKPPGEFEIVSGDDSMIGGVVARSESGRIEVDLSVDTLVEENRSVLARLLYNHLSGEV</sequence>
<dbReference type="STRING" id="555079.Toce_1723"/>
<accession>D9RYN4</accession>
<keyword evidence="2" id="KW-0813">Transport</keyword>
<dbReference type="InterPro" id="IPR038495">
    <property type="entry name" value="ATPase_E_C"/>
</dbReference>
<evidence type="ECO:0000256" key="3">
    <source>
        <dbReference type="ARBA" id="ARBA00023065"/>
    </source>
</evidence>
<dbReference type="Gene3D" id="3.30.2320.30">
    <property type="entry name" value="ATP synthase, E subunit, C-terminal"/>
    <property type="match status" value="1"/>
</dbReference>
<keyword evidence="4" id="KW-0175">Coiled coil</keyword>
<gene>
    <name evidence="5" type="ordered locus">Toce_1723</name>
</gene>
<dbReference type="InterPro" id="IPR002842">
    <property type="entry name" value="ATPase_V1_Esu"/>
</dbReference>
<dbReference type="GO" id="GO:0033178">
    <property type="term" value="C:proton-transporting two-sector ATPase complex, catalytic domain"/>
    <property type="evidence" value="ECO:0007669"/>
    <property type="project" value="InterPro"/>
</dbReference>
<organism evidence="5 6">
    <name type="scientific">Thermosediminibacter oceani (strain ATCC BAA-1034 / DSM 16646 / JW/IW-1228P)</name>
    <dbReference type="NCBI Taxonomy" id="555079"/>
    <lineage>
        <taxon>Bacteria</taxon>
        <taxon>Bacillati</taxon>
        <taxon>Bacillota</taxon>
        <taxon>Clostridia</taxon>
        <taxon>Thermosediminibacterales</taxon>
        <taxon>Thermosediminibacteraceae</taxon>
        <taxon>Thermosediminibacter</taxon>
    </lineage>
</organism>
<dbReference type="AlphaFoldDB" id="D9RYN4"/>
<keyword evidence="6" id="KW-1185">Reference proteome</keyword>
<dbReference type="SUPFAM" id="SSF160527">
    <property type="entry name" value="V-type ATPase subunit E-like"/>
    <property type="match status" value="1"/>
</dbReference>
<protein>
    <submittedName>
        <fullName evidence="5">H+transporting two-sector ATPase E subunit</fullName>
    </submittedName>
</protein>
<evidence type="ECO:0000256" key="4">
    <source>
        <dbReference type="SAM" id="Coils"/>
    </source>
</evidence>
<evidence type="ECO:0000313" key="5">
    <source>
        <dbReference type="EMBL" id="ADL08458.1"/>
    </source>
</evidence>
<dbReference type="eggNOG" id="COG1390">
    <property type="taxonomic scope" value="Bacteria"/>
</dbReference>
<evidence type="ECO:0000256" key="2">
    <source>
        <dbReference type="ARBA" id="ARBA00022448"/>
    </source>
</evidence>
<name>D9RYN4_THEOJ</name>
<keyword evidence="3" id="KW-0406">Ion transport</keyword>
<evidence type="ECO:0000256" key="1">
    <source>
        <dbReference type="ARBA" id="ARBA00005901"/>
    </source>
</evidence>
<dbReference type="HOGENOM" id="CLU_1320352_0_0_9"/>
<dbReference type="KEGG" id="toc:Toce_1723"/>
<reference evidence="5 6" key="1">
    <citation type="journal article" date="2010" name="Stand. Genomic Sci.">
        <title>Complete genome sequence of Thermosediminibacter oceani type strain (JW/IW-1228P).</title>
        <authorList>
            <person name="Pitluck S."/>
            <person name="Yasawong M."/>
            <person name="Munk C."/>
            <person name="Nolan M."/>
            <person name="Lapidus A."/>
            <person name="Lucas S."/>
            <person name="Glavina Del Rio T."/>
            <person name="Tice H."/>
            <person name="Cheng J.F."/>
            <person name="Bruce D."/>
            <person name="Detter C."/>
            <person name="Tapia R."/>
            <person name="Han C."/>
            <person name="Goodwin L."/>
            <person name="Liolios K."/>
            <person name="Ivanova N."/>
            <person name="Mavromatis K."/>
            <person name="Mikhailova N."/>
            <person name="Pati A."/>
            <person name="Chen A."/>
            <person name="Palaniappan K."/>
            <person name="Land M."/>
            <person name="Hauser L."/>
            <person name="Chang Y.J."/>
            <person name="Jeffries C.D."/>
            <person name="Rohde M."/>
            <person name="Spring S."/>
            <person name="Sikorski J."/>
            <person name="Goker M."/>
            <person name="Woyke T."/>
            <person name="Bristow J."/>
            <person name="Eisen J.A."/>
            <person name="Markowitz V."/>
            <person name="Hugenholtz P."/>
            <person name="Kyrpides N.C."/>
            <person name="Klenk H.P."/>
        </authorList>
    </citation>
    <scope>NUCLEOTIDE SEQUENCE [LARGE SCALE GENOMIC DNA]</scope>
    <source>
        <strain evidence="6">ATCC BAA-1034 / DSM 16646 / JW/IW-1228P</strain>
    </source>
</reference>